<keyword evidence="12" id="KW-1185">Reference proteome</keyword>
<proteinExistence type="inferred from homology"/>
<dbReference type="Pfam" id="PF03023">
    <property type="entry name" value="MurJ"/>
    <property type="match status" value="1"/>
</dbReference>
<keyword evidence="4" id="KW-0133">Cell shape</keyword>
<evidence type="ECO:0000313" key="11">
    <source>
        <dbReference type="EMBL" id="TXC65460.1"/>
    </source>
</evidence>
<evidence type="ECO:0000256" key="5">
    <source>
        <dbReference type="ARBA" id="ARBA00022984"/>
    </source>
</evidence>
<dbReference type="GO" id="GO:0008360">
    <property type="term" value="P:regulation of cell shape"/>
    <property type="evidence" value="ECO:0007669"/>
    <property type="project" value="UniProtKB-KW"/>
</dbReference>
<dbReference type="GO" id="GO:0015648">
    <property type="term" value="F:lipid-linked peptidoglycan transporter activity"/>
    <property type="evidence" value="ECO:0007669"/>
    <property type="project" value="TreeGrafter"/>
</dbReference>
<comment type="similarity">
    <text evidence="9">Belongs to the MurJ/MviN family.</text>
</comment>
<dbReference type="PANTHER" id="PTHR47019">
    <property type="entry name" value="LIPID II FLIPPASE MURJ"/>
    <property type="match status" value="1"/>
</dbReference>
<evidence type="ECO:0000256" key="9">
    <source>
        <dbReference type="ARBA" id="ARBA00061532"/>
    </source>
</evidence>
<dbReference type="GO" id="GO:0009252">
    <property type="term" value="P:peptidoglycan biosynthetic process"/>
    <property type="evidence" value="ECO:0007669"/>
    <property type="project" value="UniProtKB-KW"/>
</dbReference>
<gene>
    <name evidence="11" type="ORF">FSC37_03210</name>
</gene>
<keyword evidence="2" id="KW-1003">Cell membrane</keyword>
<evidence type="ECO:0000256" key="3">
    <source>
        <dbReference type="ARBA" id="ARBA00022692"/>
    </source>
</evidence>
<dbReference type="GO" id="GO:0034204">
    <property type="term" value="P:lipid translocation"/>
    <property type="evidence" value="ECO:0007669"/>
    <property type="project" value="TreeGrafter"/>
</dbReference>
<evidence type="ECO:0000256" key="4">
    <source>
        <dbReference type="ARBA" id="ARBA00022960"/>
    </source>
</evidence>
<feature type="transmembrane region" description="Helical" evidence="10">
    <location>
        <begin position="62"/>
        <end position="84"/>
    </location>
</feature>
<feature type="transmembrane region" description="Helical" evidence="10">
    <location>
        <begin position="151"/>
        <end position="170"/>
    </location>
</feature>
<evidence type="ECO:0000256" key="7">
    <source>
        <dbReference type="ARBA" id="ARBA00023136"/>
    </source>
</evidence>
<dbReference type="InterPro" id="IPR004268">
    <property type="entry name" value="MurJ"/>
</dbReference>
<evidence type="ECO:0000313" key="12">
    <source>
        <dbReference type="Proteomes" id="UP000321832"/>
    </source>
</evidence>
<evidence type="ECO:0000256" key="8">
    <source>
        <dbReference type="ARBA" id="ARBA00060041"/>
    </source>
</evidence>
<accession>A0A5C6TZ31</accession>
<evidence type="ECO:0000256" key="1">
    <source>
        <dbReference type="ARBA" id="ARBA00004651"/>
    </source>
</evidence>
<name>A0A5C6TZ31_9BURK</name>
<feature type="transmembrane region" description="Helical" evidence="10">
    <location>
        <begin position="125"/>
        <end position="145"/>
    </location>
</feature>
<feature type="transmembrane region" description="Helical" evidence="10">
    <location>
        <begin position="25"/>
        <end position="41"/>
    </location>
</feature>
<reference evidence="11 12" key="1">
    <citation type="submission" date="2019-08" db="EMBL/GenBank/DDBJ databases">
        <authorList>
            <person name="Khan S.A."/>
            <person name="Jeon C.O."/>
            <person name="Jeong S.E."/>
        </authorList>
    </citation>
    <scope>NUCLEOTIDE SEQUENCE [LARGE SCALE GENOMIC DNA]</scope>
    <source>
        <strain evidence="12">IMCC1728</strain>
    </source>
</reference>
<keyword evidence="6 10" id="KW-1133">Transmembrane helix</keyword>
<evidence type="ECO:0000256" key="6">
    <source>
        <dbReference type="ARBA" id="ARBA00022989"/>
    </source>
</evidence>
<comment type="caution">
    <text evidence="11">The sequence shown here is derived from an EMBL/GenBank/DDBJ whole genome shotgun (WGS) entry which is preliminary data.</text>
</comment>
<dbReference type="EMBL" id="VOPW01000001">
    <property type="protein sequence ID" value="TXC65460.1"/>
    <property type="molecule type" value="Genomic_DNA"/>
</dbReference>
<protein>
    <recommendedName>
        <fullName evidence="13">Polysaccharide biosynthesis protein C-terminal domain-containing protein</fullName>
    </recommendedName>
</protein>
<keyword evidence="3 10" id="KW-0812">Transmembrane</keyword>
<dbReference type="Proteomes" id="UP000321832">
    <property type="component" value="Unassembled WGS sequence"/>
</dbReference>
<dbReference type="InterPro" id="IPR051050">
    <property type="entry name" value="Lipid_II_flippase_MurJ/MviN"/>
</dbReference>
<dbReference type="AlphaFoldDB" id="A0A5C6TZ31"/>
<organism evidence="11 12">
    <name type="scientific">Piscinibacter aquaticus</name>
    <dbReference type="NCBI Taxonomy" id="392597"/>
    <lineage>
        <taxon>Bacteria</taxon>
        <taxon>Pseudomonadati</taxon>
        <taxon>Pseudomonadota</taxon>
        <taxon>Betaproteobacteria</taxon>
        <taxon>Burkholderiales</taxon>
        <taxon>Sphaerotilaceae</taxon>
        <taxon>Piscinibacter</taxon>
    </lineage>
</organism>
<dbReference type="PANTHER" id="PTHR47019:SF1">
    <property type="entry name" value="LIPID II FLIPPASE MURJ"/>
    <property type="match status" value="1"/>
</dbReference>
<sequence length="212" mass="21309">MELAATFGVSSGADAAVLLLTLPDLLVNLLLSGGLTAALVPRLRALAPDQAQVLMRQTLSGVLALFGGLAVLLAIWPGAWFALLAPGLPAQALPPVAALVATAAAIPLTAAAGVTTAGLNASQRFLVAGCGTLFFNLVVIAALVAGRHGMAAPLIALGLGICAGAAFRLATQLFSLPGGWLGPSHGNRRRTGPSCAGSSRPRCQRRSSCSCR</sequence>
<evidence type="ECO:0000256" key="2">
    <source>
        <dbReference type="ARBA" id="ARBA00022475"/>
    </source>
</evidence>
<dbReference type="GO" id="GO:0005886">
    <property type="term" value="C:plasma membrane"/>
    <property type="evidence" value="ECO:0007669"/>
    <property type="project" value="UniProtKB-SubCell"/>
</dbReference>
<evidence type="ECO:0008006" key="13">
    <source>
        <dbReference type="Google" id="ProtNLM"/>
    </source>
</evidence>
<evidence type="ECO:0000256" key="10">
    <source>
        <dbReference type="SAM" id="Phobius"/>
    </source>
</evidence>
<keyword evidence="5" id="KW-0573">Peptidoglycan synthesis</keyword>
<comment type="function">
    <text evidence="8">Involved in peptidoglycan biosynthesis. Transports lipid-linked peptidoglycan precursors from the inner to the outer leaflet of the cytoplasmic membrane.</text>
</comment>
<keyword evidence="7 10" id="KW-0472">Membrane</keyword>
<feature type="transmembrane region" description="Helical" evidence="10">
    <location>
        <begin position="96"/>
        <end position="118"/>
    </location>
</feature>
<comment type="subcellular location">
    <subcellularLocation>
        <location evidence="1">Cell membrane</location>
        <topology evidence="1">Multi-pass membrane protein</topology>
    </subcellularLocation>
</comment>